<evidence type="ECO:0000313" key="2">
    <source>
        <dbReference type="EMBL" id="OLQ79158.1"/>
    </source>
</evidence>
<dbReference type="CDD" id="cd09741">
    <property type="entry name" value="Csx1_III-U"/>
    <property type="match status" value="1"/>
</dbReference>
<dbReference type="InterPro" id="IPR013413">
    <property type="entry name" value="CRISPR-assoc_prot_NE0113"/>
</dbReference>
<accession>A0A1Q9GVG1</accession>
<name>A0A1Q9GVG1_9GAMM</name>
<reference evidence="2 3" key="1">
    <citation type="submission" date="2016-09" db="EMBL/GenBank/DDBJ databases">
        <title>Photobacterium proteolyticum sp. nov. a protease producing bacterium isolated from ocean sediments of Laizhou Bay.</title>
        <authorList>
            <person name="Li Y."/>
        </authorList>
    </citation>
    <scope>NUCLEOTIDE SEQUENCE [LARGE SCALE GENOMIC DNA]</scope>
    <source>
        <strain evidence="2 3">13-12</strain>
    </source>
</reference>
<dbReference type="RefSeq" id="WP_075762827.1">
    <property type="nucleotide sequence ID" value="NZ_MJIL01000051.1"/>
</dbReference>
<evidence type="ECO:0000313" key="3">
    <source>
        <dbReference type="Proteomes" id="UP000186905"/>
    </source>
</evidence>
<organism evidence="2 3">
    <name type="scientific">Photobacterium proteolyticum</name>
    <dbReference type="NCBI Taxonomy" id="1903952"/>
    <lineage>
        <taxon>Bacteria</taxon>
        <taxon>Pseudomonadati</taxon>
        <taxon>Pseudomonadota</taxon>
        <taxon>Gammaproteobacteria</taxon>
        <taxon>Vibrionales</taxon>
        <taxon>Vibrionaceae</taxon>
        <taxon>Photobacterium</taxon>
    </lineage>
</organism>
<dbReference type="AlphaFoldDB" id="A0A1Q9GVG1"/>
<dbReference type="Pfam" id="PF09623">
    <property type="entry name" value="Cas_NE0113"/>
    <property type="match status" value="1"/>
</dbReference>
<dbReference type="EMBL" id="MJIL01000051">
    <property type="protein sequence ID" value="OLQ79158.1"/>
    <property type="molecule type" value="Genomic_DNA"/>
</dbReference>
<dbReference type="NCBIfam" id="TIGR02584">
    <property type="entry name" value="cas_NE0113"/>
    <property type="match status" value="1"/>
</dbReference>
<evidence type="ECO:0000259" key="1">
    <source>
        <dbReference type="Pfam" id="PF09623"/>
    </source>
</evidence>
<proteinExistence type="predicted"/>
<keyword evidence="3" id="KW-1185">Reference proteome</keyword>
<gene>
    <name evidence="2" type="ORF">BIT28_02140</name>
</gene>
<dbReference type="STRING" id="1903952.BIT28_02140"/>
<dbReference type="InterPro" id="IPR019092">
    <property type="entry name" value="SSO2081-like_dom"/>
</dbReference>
<protein>
    <submittedName>
        <fullName evidence="2">CRISPR-associated protein</fullName>
    </submittedName>
</protein>
<comment type="caution">
    <text evidence="2">The sequence shown here is derived from an EMBL/GenBank/DDBJ whole genome shotgun (WGS) entry which is preliminary data.</text>
</comment>
<feature type="domain" description="CRISPR system ring nuclease SSO2081-like" evidence="1">
    <location>
        <begin position="12"/>
        <end position="221"/>
    </location>
</feature>
<dbReference type="OrthoDB" id="9805822at2"/>
<sequence length="374" mass="42672">MKNILLSTTGASPQVLTETLYAIHASGKPFPDEIYVITTRSTRQMLMNGLFRDGHLNALKEEYQLPDFKFTEDHIWLIEDDNGQPIDDAKSIIDQTYMADFITRKVYLLTQQDDVAIHASLAGGRKTMAFYFGYAMSLLGREQDTLSHVFVNDDFEFVRDFWYPTRQPKWIAGKHGQGEVDTSQAVVTLAEIPFVRMRQSVNPQLIESMGNMSFSQTVATLNATHRDDLFISIHKKSKTLTLLGIDISLTAKELAFYIWLLLMGKQGLVVDRDFEEKREYAIGFLSTYSDIANDVRVYRTFGIEPEDLKENTLDSLKGMDRTFVQQLRSSINNKLKKILPPDALSKIEIQSMALGCSQKYTVSVHQHQIEFKVI</sequence>
<dbReference type="Proteomes" id="UP000186905">
    <property type="component" value="Unassembled WGS sequence"/>
</dbReference>